<protein>
    <submittedName>
        <fullName evidence="2">Uncharacterized protein</fullName>
    </submittedName>
</protein>
<comment type="caution">
    <text evidence="2">The sequence shown here is derived from an EMBL/GenBank/DDBJ whole genome shotgun (WGS) entry which is preliminary data.</text>
</comment>
<keyword evidence="3" id="KW-1185">Reference proteome</keyword>
<organism evidence="2 3">
    <name type="scientific">Portunus trituberculatus</name>
    <name type="common">Swimming crab</name>
    <name type="synonym">Neptunus trituberculatus</name>
    <dbReference type="NCBI Taxonomy" id="210409"/>
    <lineage>
        <taxon>Eukaryota</taxon>
        <taxon>Metazoa</taxon>
        <taxon>Ecdysozoa</taxon>
        <taxon>Arthropoda</taxon>
        <taxon>Crustacea</taxon>
        <taxon>Multicrustacea</taxon>
        <taxon>Malacostraca</taxon>
        <taxon>Eumalacostraca</taxon>
        <taxon>Eucarida</taxon>
        <taxon>Decapoda</taxon>
        <taxon>Pleocyemata</taxon>
        <taxon>Brachyura</taxon>
        <taxon>Eubrachyura</taxon>
        <taxon>Portunoidea</taxon>
        <taxon>Portunidae</taxon>
        <taxon>Portuninae</taxon>
        <taxon>Portunus</taxon>
    </lineage>
</organism>
<feature type="region of interest" description="Disordered" evidence="1">
    <location>
        <begin position="40"/>
        <end position="77"/>
    </location>
</feature>
<name>A0A5B7G7W7_PORTR</name>
<dbReference type="AlphaFoldDB" id="A0A5B7G7W7"/>
<evidence type="ECO:0000313" key="2">
    <source>
        <dbReference type="EMBL" id="MPC53699.1"/>
    </source>
</evidence>
<dbReference type="EMBL" id="VSRR010011818">
    <property type="protein sequence ID" value="MPC53699.1"/>
    <property type="molecule type" value="Genomic_DNA"/>
</dbReference>
<evidence type="ECO:0000313" key="3">
    <source>
        <dbReference type="Proteomes" id="UP000324222"/>
    </source>
</evidence>
<reference evidence="2 3" key="1">
    <citation type="submission" date="2019-05" db="EMBL/GenBank/DDBJ databases">
        <title>Another draft genome of Portunus trituberculatus and its Hox gene families provides insights of decapod evolution.</title>
        <authorList>
            <person name="Jeong J.-H."/>
            <person name="Song I."/>
            <person name="Kim S."/>
            <person name="Choi T."/>
            <person name="Kim D."/>
            <person name="Ryu S."/>
            <person name="Kim W."/>
        </authorList>
    </citation>
    <scope>NUCLEOTIDE SEQUENCE [LARGE SCALE GENOMIC DNA]</scope>
    <source>
        <tissue evidence="2">Muscle</tissue>
    </source>
</reference>
<dbReference type="Proteomes" id="UP000324222">
    <property type="component" value="Unassembled WGS sequence"/>
</dbReference>
<proteinExistence type="predicted"/>
<accession>A0A5B7G7W7</accession>
<feature type="compositionally biased region" description="Basic and acidic residues" evidence="1">
    <location>
        <begin position="40"/>
        <end position="61"/>
    </location>
</feature>
<evidence type="ECO:0000256" key="1">
    <source>
        <dbReference type="SAM" id="MobiDB-lite"/>
    </source>
</evidence>
<sequence length="77" mass="8707">MFSEITINFNGKFTVSPELVLLDLTGRGEKQVEIKRQNERKNGIWIEDKKGEEGGQREGEKGTASQVRSGWGRQGRN</sequence>
<gene>
    <name evidence="2" type="ORF">E2C01_047597</name>
</gene>